<dbReference type="EMBL" id="QYTU02000015">
    <property type="protein sequence ID" value="RWR11654.1"/>
    <property type="molecule type" value="Genomic_DNA"/>
</dbReference>
<dbReference type="OrthoDB" id="9790745at2"/>
<organism evidence="2 3">
    <name type="scientific">Siminovitchia fortis</name>
    <dbReference type="NCBI Taxonomy" id="254758"/>
    <lineage>
        <taxon>Bacteria</taxon>
        <taxon>Bacillati</taxon>
        <taxon>Bacillota</taxon>
        <taxon>Bacilli</taxon>
        <taxon>Bacillales</taxon>
        <taxon>Bacillaceae</taxon>
        <taxon>Siminovitchia</taxon>
    </lineage>
</organism>
<name>A0A443IU79_9BACI</name>
<keyword evidence="1" id="KW-0175">Coiled coil</keyword>
<dbReference type="PANTHER" id="PTHR36849:SF1">
    <property type="entry name" value="CYTOPLASMIC PROTEIN"/>
    <property type="match status" value="1"/>
</dbReference>
<evidence type="ECO:0000256" key="1">
    <source>
        <dbReference type="SAM" id="Coils"/>
    </source>
</evidence>
<sequence>MGSVKIKRIYDEPSSGDGYRVLVDRIWPRGISKEKAQIDKWMKELAPSTELRKWFQHDPEKFPAFREKYLSYLEENETCQKNLEELKERMKNEDVTLLYGAKDEKHNQAAVLKEVLLKCE</sequence>
<keyword evidence="3" id="KW-1185">Reference proteome</keyword>
<protein>
    <submittedName>
        <fullName evidence="2">DUF488 domain-containing protein</fullName>
    </submittedName>
</protein>
<dbReference type="Pfam" id="PF22752">
    <property type="entry name" value="DUF488-N3i"/>
    <property type="match status" value="1"/>
</dbReference>
<feature type="coiled-coil region" evidence="1">
    <location>
        <begin position="69"/>
        <end position="96"/>
    </location>
</feature>
<reference evidence="2" key="1">
    <citation type="submission" date="2018-12" db="EMBL/GenBank/DDBJ databases">
        <authorList>
            <person name="Sun L."/>
            <person name="Chen Z."/>
        </authorList>
    </citation>
    <scope>NUCLEOTIDE SEQUENCE [LARGE SCALE GENOMIC DNA]</scope>
    <source>
        <strain evidence="2">DSM 16012</strain>
    </source>
</reference>
<dbReference type="AlphaFoldDB" id="A0A443IU79"/>
<dbReference type="Proteomes" id="UP000273811">
    <property type="component" value="Unassembled WGS sequence"/>
</dbReference>
<evidence type="ECO:0000313" key="3">
    <source>
        <dbReference type="Proteomes" id="UP000273811"/>
    </source>
</evidence>
<accession>A0A443IU79</accession>
<gene>
    <name evidence="2" type="ORF">D4N35_008325</name>
</gene>
<comment type="caution">
    <text evidence="2">The sequence shown here is derived from an EMBL/GenBank/DDBJ whole genome shotgun (WGS) entry which is preliminary data.</text>
</comment>
<proteinExistence type="predicted"/>
<dbReference type="PANTHER" id="PTHR36849">
    <property type="entry name" value="CYTOPLASMIC PROTEIN-RELATED"/>
    <property type="match status" value="1"/>
</dbReference>
<dbReference type="RefSeq" id="WP_120072392.1">
    <property type="nucleotide sequence ID" value="NZ_CP126113.1"/>
</dbReference>
<dbReference type="InterPro" id="IPR052552">
    <property type="entry name" value="YeaO-like"/>
</dbReference>
<evidence type="ECO:0000313" key="2">
    <source>
        <dbReference type="EMBL" id="RWR11654.1"/>
    </source>
</evidence>